<evidence type="ECO:0000256" key="2">
    <source>
        <dbReference type="SAM" id="SignalP"/>
    </source>
</evidence>
<proteinExistence type="predicted"/>
<organism evidence="3 4">
    <name type="scientific">Paracoccus haeundaensis</name>
    <dbReference type="NCBI Taxonomy" id="225362"/>
    <lineage>
        <taxon>Bacteria</taxon>
        <taxon>Pseudomonadati</taxon>
        <taxon>Pseudomonadota</taxon>
        <taxon>Alphaproteobacteria</taxon>
        <taxon>Rhodobacterales</taxon>
        <taxon>Paracoccaceae</taxon>
        <taxon>Paracoccus</taxon>
    </lineage>
</organism>
<dbReference type="PANTHER" id="PTHR30451">
    <property type="entry name" value="OUTER MEMBRANE USHER PROTEIN"/>
    <property type="match status" value="1"/>
</dbReference>
<name>A0A5C4RA14_9RHOB</name>
<dbReference type="GO" id="GO:0009297">
    <property type="term" value="P:pilus assembly"/>
    <property type="evidence" value="ECO:0007669"/>
    <property type="project" value="InterPro"/>
</dbReference>
<accession>A0A5C4RA14</accession>
<dbReference type="GO" id="GO:0009279">
    <property type="term" value="C:cell outer membrane"/>
    <property type="evidence" value="ECO:0007669"/>
    <property type="project" value="TreeGrafter"/>
</dbReference>
<feature type="region of interest" description="Disordered" evidence="1">
    <location>
        <begin position="117"/>
        <end position="136"/>
    </location>
</feature>
<dbReference type="EMBL" id="VDDC01000007">
    <property type="protein sequence ID" value="TNH40768.1"/>
    <property type="molecule type" value="Genomic_DNA"/>
</dbReference>
<dbReference type="AlphaFoldDB" id="A0A5C4RA14"/>
<dbReference type="Pfam" id="PF00577">
    <property type="entry name" value="Usher"/>
    <property type="match status" value="1"/>
</dbReference>
<evidence type="ECO:0000313" key="3">
    <source>
        <dbReference type="EMBL" id="TNH40768.1"/>
    </source>
</evidence>
<evidence type="ECO:0000256" key="1">
    <source>
        <dbReference type="SAM" id="MobiDB-lite"/>
    </source>
</evidence>
<dbReference type="InterPro" id="IPR042186">
    <property type="entry name" value="FimD_plug_dom"/>
</dbReference>
<comment type="caution">
    <text evidence="3">The sequence shown here is derived from an EMBL/GenBank/DDBJ whole genome shotgun (WGS) entry which is preliminary data.</text>
</comment>
<feature type="signal peptide" evidence="2">
    <location>
        <begin position="1"/>
        <end position="28"/>
    </location>
</feature>
<feature type="chain" id="PRO_5022713216" evidence="2">
    <location>
        <begin position="29"/>
        <end position="795"/>
    </location>
</feature>
<dbReference type="PANTHER" id="PTHR30451:SF5">
    <property type="entry name" value="SLR0019 PROTEIN"/>
    <property type="match status" value="1"/>
</dbReference>
<keyword evidence="2" id="KW-0732">Signal</keyword>
<dbReference type="Gene3D" id="2.60.40.3110">
    <property type="match status" value="1"/>
</dbReference>
<dbReference type="GO" id="GO:0015473">
    <property type="term" value="F:fimbrial usher porin activity"/>
    <property type="evidence" value="ECO:0007669"/>
    <property type="project" value="InterPro"/>
</dbReference>
<dbReference type="Gene3D" id="2.60.40.2610">
    <property type="entry name" value="Outer membrane usher protein FimD, plug domain"/>
    <property type="match status" value="1"/>
</dbReference>
<reference evidence="3 4" key="1">
    <citation type="submission" date="2019-06" db="EMBL/GenBank/DDBJ databases">
        <authorList>
            <person name="Li J."/>
        </authorList>
    </citation>
    <scope>NUCLEOTIDE SEQUENCE [LARGE SCALE GENOMIC DNA]</scope>
    <source>
        <strain evidence="3 4">CGMCC 1.8012</strain>
    </source>
</reference>
<dbReference type="InterPro" id="IPR000015">
    <property type="entry name" value="Fimb_usher"/>
</dbReference>
<protein>
    <submittedName>
        <fullName evidence="3">Fimbrial biogenesis outer membrane usher protein</fullName>
    </submittedName>
</protein>
<sequence>MSPCAERIGRGWLAMTVLASLCCGPAGAQDIPPPEAGQDLYLEVFVNGQPRNLIARFTDVGDGVLSADAEDLRTSGILAGDAVTGEVRLDQIPGLGWRLVAPDQTIRFIVPPDIAAPHELDAGTPAEDTPPGEDAGPAVDQGYGVVLNYGLNVETWRGDAGAGGQLVSGSVDGRLFMPLGVLNHAFVVAPDGDGSHRYRRLETSWRSSFPGRAMQVQVGDIASRGPSWARPVRMGGAMVERNFGLQPDLITIPLAGFEGSAALPSTVEVFSDSIRAYSAEVPAGPFSIRDLPLSGGSGVAHVVVRDVTGRETQVDLPFLMSDLLLKPGLADFALSVGRPRLGIGTPGDRYGDDIFGVGTLRYGMTDALTLSAHAEGGRGLQMAGAGAVVRIGHLGTASLGLAGSRSDRGSGALLDLSTSLSIGSAALSGRLMRTQGRFDDVAAVSATPRGARTDRYDFPRQIAQVSLAMPLDSRIGSGASLFLSDIRAPGPVVRETALGLSFSRRLWGDSSVTLSATSLRGSRRDTTAGVQLQIPLGTRHYAGMQSERRQGGWRHYAQISGQSAGDIPRWNWRVQADQGDGRSIRADAGYENQLGRVEVAARSQSGAQAVGLRVDGAIVASGGGVFLSRPVQDAFAVVDAGAPGVEVSAENRTVGRTGRSGRILVPDLRAYEGNAISIDPLGLPLDAAADATQRVVRPAHRSGATVTFGVQTSTREALIGLVNGQGQPLEVGGRVVLNDDGGDNLVGFDGETFLSGMQEINVIAVSYPDGRRCRAEVAYVDEPGVLTHLQKVPCL</sequence>
<evidence type="ECO:0000313" key="4">
    <source>
        <dbReference type="Proteomes" id="UP000304880"/>
    </source>
</evidence>
<dbReference type="Proteomes" id="UP000304880">
    <property type="component" value="Unassembled WGS sequence"/>
</dbReference>
<keyword evidence="4" id="KW-1185">Reference proteome</keyword>
<gene>
    <name evidence="3" type="ORF">FHD67_03910</name>
</gene>